<name>A0AAN4USA8_9RHOB</name>
<dbReference type="Proteomes" id="UP000634647">
    <property type="component" value="Unassembled WGS sequence"/>
</dbReference>
<dbReference type="InterPro" id="IPR024096">
    <property type="entry name" value="NO_sig/Golgi_transp_ligand-bd"/>
</dbReference>
<proteinExistence type="predicted"/>
<dbReference type="Proteomes" id="UP000199541">
    <property type="component" value="Unassembled WGS sequence"/>
</dbReference>
<dbReference type="EMBL" id="BNAB01000011">
    <property type="protein sequence ID" value="GHE02954.1"/>
    <property type="molecule type" value="Genomic_DNA"/>
</dbReference>
<dbReference type="PANTHER" id="PTHR45655">
    <property type="entry name" value="GUANYLATE CYCLASE SOLUBLE SUBUNIT BETA-2"/>
    <property type="match status" value="1"/>
</dbReference>
<evidence type="ECO:0000313" key="3">
    <source>
        <dbReference type="EMBL" id="SDX13955.1"/>
    </source>
</evidence>
<organism evidence="2 5">
    <name type="scientific">Allgaiera indica</name>
    <dbReference type="NCBI Taxonomy" id="765699"/>
    <lineage>
        <taxon>Bacteria</taxon>
        <taxon>Pseudomonadati</taxon>
        <taxon>Pseudomonadota</taxon>
        <taxon>Alphaproteobacteria</taxon>
        <taxon>Rhodobacterales</taxon>
        <taxon>Paracoccaceae</taxon>
        <taxon>Allgaiera</taxon>
    </lineage>
</organism>
<reference evidence="2" key="1">
    <citation type="journal article" date="2014" name="Int. J. Syst. Evol. Microbiol.">
        <title>Complete genome sequence of Corynebacterium casei LMG S-19264T (=DSM 44701T), isolated from a smear-ripened cheese.</title>
        <authorList>
            <consortium name="US DOE Joint Genome Institute (JGI-PGF)"/>
            <person name="Walter F."/>
            <person name="Albersmeier A."/>
            <person name="Kalinowski J."/>
            <person name="Ruckert C."/>
        </authorList>
    </citation>
    <scope>NUCLEOTIDE SEQUENCE</scope>
    <source>
        <strain evidence="2">CGMCC 1.10859</strain>
    </source>
</reference>
<dbReference type="InterPro" id="IPR038158">
    <property type="entry name" value="H-NOX_domain_sf"/>
</dbReference>
<comment type="caution">
    <text evidence="2">The sequence shown here is derived from an EMBL/GenBank/DDBJ whole genome shotgun (WGS) entry which is preliminary data.</text>
</comment>
<dbReference type="RefSeq" id="WP_035846018.1">
    <property type="nucleotide sequence ID" value="NZ_BNAB01000011.1"/>
</dbReference>
<dbReference type="GO" id="GO:0020037">
    <property type="term" value="F:heme binding"/>
    <property type="evidence" value="ECO:0007669"/>
    <property type="project" value="InterPro"/>
</dbReference>
<dbReference type="Pfam" id="PF07700">
    <property type="entry name" value="HNOB"/>
    <property type="match status" value="1"/>
</dbReference>
<dbReference type="InterPro" id="IPR011644">
    <property type="entry name" value="Heme_NO-bd"/>
</dbReference>
<evidence type="ECO:0000313" key="2">
    <source>
        <dbReference type="EMBL" id="GHE02954.1"/>
    </source>
</evidence>
<dbReference type="AlphaFoldDB" id="A0AAN4USA8"/>
<dbReference type="Gene3D" id="3.90.1520.10">
    <property type="entry name" value="H-NOX domain"/>
    <property type="match status" value="1"/>
</dbReference>
<keyword evidence="4" id="KW-1185">Reference proteome</keyword>
<reference evidence="3 4" key="2">
    <citation type="submission" date="2016-10" db="EMBL/GenBank/DDBJ databases">
        <authorList>
            <person name="Varghese N."/>
            <person name="Submissions S."/>
        </authorList>
    </citation>
    <scope>NUCLEOTIDE SEQUENCE [LARGE SCALE GENOMIC DNA]</scope>
    <source>
        <strain evidence="3 4">DSM 24802</strain>
    </source>
</reference>
<dbReference type="EMBL" id="FNOB01000010">
    <property type="protein sequence ID" value="SDX13955.1"/>
    <property type="molecule type" value="Genomic_DNA"/>
</dbReference>
<evidence type="ECO:0000313" key="4">
    <source>
        <dbReference type="Proteomes" id="UP000199541"/>
    </source>
</evidence>
<accession>A0AAN4USA8</accession>
<feature type="domain" description="Heme NO-binding" evidence="1">
    <location>
        <begin position="2"/>
        <end position="155"/>
    </location>
</feature>
<gene>
    <name evidence="2" type="ORF">GCM10008024_24400</name>
    <name evidence="3" type="ORF">SAMN05444006_110124</name>
</gene>
<evidence type="ECO:0000313" key="5">
    <source>
        <dbReference type="Proteomes" id="UP000634647"/>
    </source>
</evidence>
<reference evidence="2" key="3">
    <citation type="submission" date="2023-06" db="EMBL/GenBank/DDBJ databases">
        <authorList>
            <person name="Sun Q."/>
            <person name="Zhou Y."/>
        </authorList>
    </citation>
    <scope>NUCLEOTIDE SEQUENCE</scope>
    <source>
        <strain evidence="2">CGMCC 1.10859</strain>
    </source>
</reference>
<dbReference type="SUPFAM" id="SSF111126">
    <property type="entry name" value="Ligand-binding domain in the NO signalling and Golgi transport"/>
    <property type="match status" value="1"/>
</dbReference>
<protein>
    <submittedName>
        <fullName evidence="3">Haem-NO-binding</fullName>
    </submittedName>
</protein>
<dbReference type="PANTHER" id="PTHR45655:SF13">
    <property type="entry name" value="SOLUBLE GUANYLATE CYCLASE GCY-32-RELATED"/>
    <property type="match status" value="1"/>
</dbReference>
<sequence length="197" mass="21523">MHGLVNRSIQSFLRDTYGPALWHAVARSAGLGFDSFEPMLIYDDALTEAVLGAAAHHLDRPRDSVLEDLGTYLVSHPHLEPLRRLLRFGGVDFLDFLNSLDDLPGRSHMAVPDLDLPQLELIEEGGDHFTLICCGGPKGFGHVMVGILRAMADDYGALAMLDHNGCERGCERIQVHLLDHAFAQGRHFDLAAGSTGS</sequence>
<evidence type="ECO:0000259" key="1">
    <source>
        <dbReference type="Pfam" id="PF07700"/>
    </source>
</evidence>